<feature type="repeat" description="ANK" evidence="1">
    <location>
        <begin position="385"/>
        <end position="417"/>
    </location>
</feature>
<proteinExistence type="predicted"/>
<dbReference type="Gene3D" id="1.25.40.20">
    <property type="entry name" value="Ankyrin repeat-containing domain"/>
    <property type="match status" value="3"/>
</dbReference>
<feature type="repeat" description="ANK" evidence="1">
    <location>
        <begin position="588"/>
        <end position="620"/>
    </location>
</feature>
<dbReference type="PANTHER" id="PTHR24118">
    <property type="entry name" value="POTE ANKYRIN DOMAIN"/>
    <property type="match status" value="1"/>
</dbReference>
<gene>
    <name evidence="2" type="ORF">RBEAN4_1219</name>
</gene>
<dbReference type="SUPFAM" id="SSF48403">
    <property type="entry name" value="Ankyrin repeat"/>
    <property type="match status" value="1"/>
</dbReference>
<dbReference type="AlphaFoldDB" id="A0A0F3QD72"/>
<dbReference type="InterPro" id="IPR002110">
    <property type="entry name" value="Ankyrin_rpt"/>
</dbReference>
<feature type="repeat" description="ANK" evidence="1">
    <location>
        <begin position="555"/>
        <end position="587"/>
    </location>
</feature>
<dbReference type="RefSeq" id="WP_045799052.1">
    <property type="nucleotide sequence ID" value="NZ_LAOI01000001.1"/>
</dbReference>
<dbReference type="PANTHER" id="PTHR24118:SF100">
    <property type="entry name" value="FYVE-TYPE DOMAIN-CONTAINING PROTEIN"/>
    <property type="match status" value="1"/>
</dbReference>
<dbReference type="SMART" id="SM00248">
    <property type="entry name" value="ANK"/>
    <property type="match status" value="9"/>
</dbReference>
<accession>A0A0F3QD72</accession>
<dbReference type="PATRIC" id="fig|1359193.3.peg.1179"/>
<dbReference type="InterPro" id="IPR036770">
    <property type="entry name" value="Ankyrin_rpt-contain_sf"/>
</dbReference>
<comment type="caution">
    <text evidence="2">The sequence shown here is derived from an EMBL/GenBank/DDBJ whole genome shotgun (WGS) entry which is preliminary data.</text>
</comment>
<evidence type="ECO:0000313" key="3">
    <source>
        <dbReference type="Proteomes" id="UP000033661"/>
    </source>
</evidence>
<evidence type="ECO:0000313" key="2">
    <source>
        <dbReference type="EMBL" id="KJV90217.1"/>
    </source>
</evidence>
<keyword evidence="1" id="KW-0040">ANK repeat</keyword>
<evidence type="ECO:0000256" key="1">
    <source>
        <dbReference type="PROSITE-ProRule" id="PRU00023"/>
    </source>
</evidence>
<dbReference type="Pfam" id="PF13606">
    <property type="entry name" value="Ank_3"/>
    <property type="match status" value="1"/>
</dbReference>
<feature type="repeat" description="ANK" evidence="1">
    <location>
        <begin position="455"/>
        <end position="487"/>
    </location>
</feature>
<organism evidence="2 3">
    <name type="scientific">Rickettsia bellii str. RML An4</name>
    <dbReference type="NCBI Taxonomy" id="1359193"/>
    <lineage>
        <taxon>Bacteria</taxon>
        <taxon>Pseudomonadati</taxon>
        <taxon>Pseudomonadota</taxon>
        <taxon>Alphaproteobacteria</taxon>
        <taxon>Rickettsiales</taxon>
        <taxon>Rickettsiaceae</taxon>
        <taxon>Rickettsieae</taxon>
        <taxon>Rickettsia</taxon>
        <taxon>belli group</taxon>
    </lineage>
</organism>
<reference evidence="2 3" key="1">
    <citation type="submission" date="2015-02" db="EMBL/GenBank/DDBJ databases">
        <title>Genome Sequencing of Rickettsiales.</title>
        <authorList>
            <person name="Daugherty S.C."/>
            <person name="Su Q."/>
            <person name="Abolude K."/>
            <person name="Beier-Sexton M."/>
            <person name="Carlyon J.A."/>
            <person name="Carter R."/>
            <person name="Day N.P."/>
            <person name="Dumler S.J."/>
            <person name="Dyachenko V."/>
            <person name="Godinez A."/>
            <person name="Kurtti T.J."/>
            <person name="Lichay M."/>
            <person name="Mullins K.E."/>
            <person name="Ott S."/>
            <person name="Pappas-Brown V."/>
            <person name="Paris D.H."/>
            <person name="Patel P."/>
            <person name="Richards A.L."/>
            <person name="Sadzewicz L."/>
            <person name="Sears K."/>
            <person name="Seidman D."/>
            <person name="Sengamalay N."/>
            <person name="Stenos J."/>
            <person name="Tallon L.J."/>
            <person name="Vincent G."/>
            <person name="Fraser C.M."/>
            <person name="Munderloh U."/>
            <person name="Dunning-Hotopp J.C."/>
        </authorList>
    </citation>
    <scope>NUCLEOTIDE SEQUENCE [LARGE SCALE GENOMIC DNA]</scope>
    <source>
        <strain evidence="2 3">RML An4</strain>
    </source>
</reference>
<dbReference type="Pfam" id="PF00023">
    <property type="entry name" value="Ank"/>
    <property type="match status" value="1"/>
</dbReference>
<dbReference type="PROSITE" id="PS50297">
    <property type="entry name" value="ANK_REP_REGION"/>
    <property type="match status" value="4"/>
</dbReference>
<feature type="repeat" description="ANK" evidence="1">
    <location>
        <begin position="488"/>
        <end position="520"/>
    </location>
</feature>
<sequence>MSKAVISEKAEPRELKALYIVGPEIEPDPEILKLYDRKDCLVVGDGIDDADIYAIYLELKKHNVQIGPNTRIDIAAHGKRVDKKHYLRLSTEEVTETKKFLQQLQGSSPIDPIYVHLWSCYGGTANKDIAFLNPGSIIVTHVKSQYSSFGPADNFAHLHSITRYINEKNLTPHLQYLYDQLENYQATTFNQKESDGRIVKFKTTRTPEHDSMANIISNILEQKQSEELLKEFQNYLNKEAENFSKLFGEYLASEDKEKFQHYTSNISDKDLKNYVTGLLLNIANLSNKNNIKDKEKILTILNKIVNNLGIETINHNILGTSLLAVTVRNNNVELTKALLNKGADQHAKYTKIDMSLLYIACLNKSVDIAKLLLEYNVDPNYPTTDNDTPLLQACEKKSPELVKALLAKNADPNKVSDRGLSPLIVSCINPSEESREIALNLLANKNIKVNILGPNDFTPLILACYNNSERVVQALLDKEADVNAKDKDGFTPLFAAYRNHSTKITELLLEKGANPDVINPKTKSSILYNACNEGDLNIIKLLLKHKANPNLTTFDGTTPLMAACEKGDLEIAALLLKNGADINKSNNNGDNALFLACKNGNLELVKMLVENGVDLKKGSRGMIASSIAKKNGYEKVGAFLEAEIKSQRTLNTNQSNNPLPPKPPRLIKNTTTQNEENKKTWIKSEANLTLSQPHYNFLQSNSEAKSRALREINPLIEAAIKEVDKVNTVNVAVREEVQNILSKELLRIPINNLVDNKKGIINQITKELKLNNSQDNNNREYKISQQSLKEIGNKIFAAYGHKIQPQLTNTKTHRWQNYIKTTNNTNANKSNYLGKR</sequence>
<name>A0A0F3QD72_RICBE</name>
<keyword evidence="3" id="KW-1185">Reference proteome</keyword>
<dbReference type="PROSITE" id="PS50088">
    <property type="entry name" value="ANK_REPEAT"/>
    <property type="match status" value="5"/>
</dbReference>
<dbReference type="EMBL" id="LAOI01000001">
    <property type="protein sequence ID" value="KJV90217.1"/>
    <property type="molecule type" value="Genomic_DNA"/>
</dbReference>
<dbReference type="Proteomes" id="UP000033661">
    <property type="component" value="Unassembled WGS sequence"/>
</dbReference>
<protein>
    <submittedName>
        <fullName evidence="2">Ankyrin repeat family protein</fullName>
    </submittedName>
</protein>
<dbReference type="Pfam" id="PF12796">
    <property type="entry name" value="Ank_2"/>
    <property type="match status" value="3"/>
</dbReference>